<reference evidence="2" key="1">
    <citation type="submission" date="2022-07" db="EMBL/GenBank/DDBJ databases">
        <title>Phylogenomic reconstructions and comparative analyses of Kickxellomycotina fungi.</title>
        <authorList>
            <person name="Reynolds N.K."/>
            <person name="Stajich J.E."/>
            <person name="Barry K."/>
            <person name="Grigoriev I.V."/>
            <person name="Crous P."/>
            <person name="Smith M.E."/>
        </authorList>
    </citation>
    <scope>NUCLEOTIDE SEQUENCE</scope>
    <source>
        <strain evidence="2">CBS 109367</strain>
    </source>
</reference>
<evidence type="ECO:0000256" key="1">
    <source>
        <dbReference type="SAM" id="MobiDB-lite"/>
    </source>
</evidence>
<sequence length="560" mass="57921">MSTAQPFPVLASADNSRSASPANSPPPKPAAQRGKNGGRGGGKARGKKSQGSANTSSGEAVPAKRVNGSGKQQQQRSVVAVAGPSPSSSSSSTTAESGLLATADNGQQRKKATPTTEAAAAPKRQQPKTARGGRRNTAEPAPAETAPPPLQQQQQQQPIHSPHGGRTGSLPMAMIVAGENGRARVLFNPPPQQDYADDVAADSPPPQFIGQPRFPAGSTQQRRSSMSHYNSSSNGGGSRMRYSSSEGLGLASPGVGHSMYSAPATARCVTTPPEFRQRSMTSTQLRVSAPVFTPQQHYLYQAPVTPVSPAMSREPPMSAPAYDGRGRSQSVSNHVSLTGLRISMAQSRPGNVLAPHLPVLTRASSGGVVGVQTNTYANGGYFATRRASVSNVGLAADLSHSIRIPAVLFQKHAERRSHDATEAGAADAETQEASASGESPAMRRLQEMISSMRALGSAPPTPKSAETPNSAAPAVAAVGEEEEGLAPESLVDDVSLAESSVAQQQAPAAHPTSRFDSILEEDEDADEDEANLDADDGSVTVTDTGDRAALAPKTSALFVV</sequence>
<feature type="compositionally biased region" description="Low complexity" evidence="1">
    <location>
        <begin position="77"/>
        <end position="103"/>
    </location>
</feature>
<dbReference type="OrthoDB" id="5588164at2759"/>
<feature type="region of interest" description="Disordered" evidence="1">
    <location>
        <begin position="1"/>
        <end position="249"/>
    </location>
</feature>
<organism evidence="2 3">
    <name type="scientific">Coemansia spiralis</name>
    <dbReference type="NCBI Taxonomy" id="417178"/>
    <lineage>
        <taxon>Eukaryota</taxon>
        <taxon>Fungi</taxon>
        <taxon>Fungi incertae sedis</taxon>
        <taxon>Zoopagomycota</taxon>
        <taxon>Kickxellomycotina</taxon>
        <taxon>Kickxellomycetes</taxon>
        <taxon>Kickxellales</taxon>
        <taxon>Kickxellaceae</taxon>
        <taxon>Coemansia</taxon>
    </lineage>
</organism>
<gene>
    <name evidence="2" type="ORF">IWW39_002687</name>
</gene>
<dbReference type="AlphaFoldDB" id="A0A9W8L4A8"/>
<feature type="compositionally biased region" description="Low complexity" evidence="1">
    <location>
        <begin position="222"/>
        <end position="245"/>
    </location>
</feature>
<feature type="region of interest" description="Disordered" evidence="1">
    <location>
        <begin position="454"/>
        <end position="546"/>
    </location>
</feature>
<feature type="compositionally biased region" description="Low complexity" evidence="1">
    <location>
        <begin position="113"/>
        <end position="123"/>
    </location>
</feature>
<dbReference type="Proteomes" id="UP001151516">
    <property type="component" value="Unassembled WGS sequence"/>
</dbReference>
<keyword evidence="3" id="KW-1185">Reference proteome</keyword>
<evidence type="ECO:0000313" key="2">
    <source>
        <dbReference type="EMBL" id="KAJ2687807.1"/>
    </source>
</evidence>
<proteinExistence type="predicted"/>
<name>A0A9W8L4A8_9FUNG</name>
<evidence type="ECO:0000313" key="3">
    <source>
        <dbReference type="Proteomes" id="UP001151516"/>
    </source>
</evidence>
<feature type="region of interest" description="Disordered" evidence="1">
    <location>
        <begin position="415"/>
        <end position="440"/>
    </location>
</feature>
<feature type="compositionally biased region" description="Low complexity" evidence="1">
    <location>
        <begin position="11"/>
        <end position="22"/>
    </location>
</feature>
<feature type="compositionally biased region" description="Low complexity" evidence="1">
    <location>
        <begin position="422"/>
        <end position="436"/>
    </location>
</feature>
<feature type="region of interest" description="Disordered" evidence="1">
    <location>
        <begin position="308"/>
        <end position="330"/>
    </location>
</feature>
<accession>A0A9W8L4A8</accession>
<protein>
    <submittedName>
        <fullName evidence="2">Uncharacterized protein</fullName>
    </submittedName>
</protein>
<dbReference type="EMBL" id="JANBTX010000062">
    <property type="protein sequence ID" value="KAJ2687807.1"/>
    <property type="molecule type" value="Genomic_DNA"/>
</dbReference>
<feature type="compositionally biased region" description="Polar residues" evidence="1">
    <location>
        <begin position="497"/>
        <end position="506"/>
    </location>
</feature>
<feature type="compositionally biased region" description="Acidic residues" evidence="1">
    <location>
        <begin position="518"/>
        <end position="536"/>
    </location>
</feature>
<comment type="caution">
    <text evidence="2">The sequence shown here is derived from an EMBL/GenBank/DDBJ whole genome shotgun (WGS) entry which is preliminary data.</text>
</comment>